<evidence type="ECO:0000313" key="2">
    <source>
        <dbReference type="Proteomes" id="UP000594422"/>
    </source>
</evidence>
<dbReference type="GeneID" id="77951646"/>
<dbReference type="EMBL" id="MW057861">
    <property type="protein sequence ID" value="QPI18536.1"/>
    <property type="molecule type" value="Genomic_DNA"/>
</dbReference>
<dbReference type="RefSeq" id="YP_010675323.1">
    <property type="nucleotide sequence ID" value="NC_071001.1"/>
</dbReference>
<accession>A0A7S9SW57</accession>
<sequence>MSDYGVVFSDARGVNVDTYLKKYVIDVVKAKSGTSKRYPNAPDLEAVMYSALGVYSGSATVSGDTVSWPSSTQLGTPWTDNDVIIVTAGRGVVASNDYDSVIVDSGGKPLFPYSPSTYVFYKRLQLPVGHGKTLNIGITTSEPTPLVFFGGDTFTVKDVSPGNWNSDNTAIGAMFRTDISGNQHRIFCHFESGVVFAYIFMPSSYVWAKTASADRPDYGAVSFNDRGEIQFISGQTPLEFIKTSTENMTAPKEMGFKCAFLGTITGHFPVISGLGGFYRVSVSNVGKGTQHQPCTITTGMSQSPVNGRYPYTYCTNRTRYE</sequence>
<dbReference type="Proteomes" id="UP000594422">
    <property type="component" value="Segment"/>
</dbReference>
<proteinExistence type="predicted"/>
<keyword evidence="2" id="KW-1185">Reference proteome</keyword>
<reference evidence="1 2" key="1">
    <citation type="submission" date="2020-10" db="EMBL/GenBank/DDBJ databases">
        <title>Novel bacteriophages targeting Providencia spp. as potential agents for phage therapy.</title>
        <authorList>
            <person name="Rakov C."/>
            <person name="Alkalay-Oren S."/>
            <person name="Coppenhagen-Glazer S."/>
            <person name="Hazan R."/>
        </authorList>
    </citation>
    <scope>NUCLEOTIDE SEQUENCE [LARGE SCALE GENOMIC DNA]</scope>
</reference>
<protein>
    <submittedName>
        <fullName evidence="1">Uncharacterized protein</fullName>
    </submittedName>
</protein>
<name>A0A7S9SW57_9CAUD</name>
<dbReference type="KEGG" id="vg:77951646"/>
<organism evidence="1 2">
    <name type="scientific">Providencia phage PSTCR7</name>
    <dbReference type="NCBI Taxonomy" id="2783549"/>
    <lineage>
        <taxon>Viruses</taxon>
        <taxon>Duplodnaviria</taxon>
        <taxon>Heunggongvirae</taxon>
        <taxon>Uroviricota</taxon>
        <taxon>Caudoviricetes</taxon>
        <taxon>Craquatrovirus</taxon>
        <taxon>Craquatrovirus PSTCR7</taxon>
    </lineage>
</organism>
<evidence type="ECO:0000313" key="1">
    <source>
        <dbReference type="EMBL" id="QPI18536.1"/>
    </source>
</evidence>